<gene>
    <name evidence="3" type="ORF">GGR46_004207</name>
</gene>
<dbReference type="PANTHER" id="PTHR30203">
    <property type="entry name" value="OUTER MEMBRANE CATION EFFLUX PROTEIN"/>
    <property type="match status" value="1"/>
</dbReference>
<dbReference type="GO" id="GO:0005886">
    <property type="term" value="C:plasma membrane"/>
    <property type="evidence" value="ECO:0007669"/>
    <property type="project" value="UniProtKB-SubCell"/>
</dbReference>
<evidence type="ECO:0000313" key="4">
    <source>
        <dbReference type="Proteomes" id="UP000557392"/>
    </source>
</evidence>
<accession>A0A7W6JW38</accession>
<sequence>MKRTLILTAAGLSLAGCAVGPNYVSPASKAPAQGELTQANAPGFVPDEPPADWWKLYDTPVIDRLVGEALTANTDLRVAAANLRQARAALRETRAQRLPMTNLSAQGTHSRQPGAAMGIPNASFEGETYTVGLDSSYQVDLFGKIARGIEAGRADVGASQAAYDLARVTVVAETIRAYSDACAAGQQLKVANSTLKLQEDTFDLTRRLEAGGRGTGLETAQGAALLEQTRASVPVIEAQRKAALFRLAVLTGKPPSEAPTDVAGCEAVPVVRQAIPVGNGATLLARRADVRAAERKLASATAQIGVATADLYPNVSIGGSIGTTALDPKDLFKSSSFRFSIGPLVSFSFPNMSVARARVAQAKAGADAALASFDGTWLTALQDTETALAAYVAQGQRVEALRRGRDQSGEAARIARLRYRAGAEPFQTVLDAERSLATNELSLAQAESDFSDATVSLFLALGGGWQQSPQG</sequence>
<dbReference type="SUPFAM" id="SSF56954">
    <property type="entry name" value="Outer membrane efflux proteins (OEP)"/>
    <property type="match status" value="1"/>
</dbReference>
<keyword evidence="2" id="KW-0812">Transmembrane</keyword>
<name>A0A7W6JW38_9SPHN</name>
<dbReference type="NCBIfam" id="TIGR01845">
    <property type="entry name" value="outer_NodT"/>
    <property type="match status" value="1"/>
</dbReference>
<feature type="signal peptide" evidence="2">
    <location>
        <begin position="1"/>
        <end position="18"/>
    </location>
</feature>
<evidence type="ECO:0000256" key="2">
    <source>
        <dbReference type="RuleBase" id="RU362097"/>
    </source>
</evidence>
<dbReference type="Proteomes" id="UP000557392">
    <property type="component" value="Unassembled WGS sequence"/>
</dbReference>
<dbReference type="AlphaFoldDB" id="A0A7W6JW38"/>
<evidence type="ECO:0000313" key="3">
    <source>
        <dbReference type="EMBL" id="MBB4100635.1"/>
    </source>
</evidence>
<keyword evidence="2" id="KW-0564">Palmitate</keyword>
<evidence type="ECO:0000256" key="1">
    <source>
        <dbReference type="ARBA" id="ARBA00007613"/>
    </source>
</evidence>
<dbReference type="Gene3D" id="1.20.1600.10">
    <property type="entry name" value="Outer membrane efflux proteins (OEP)"/>
    <property type="match status" value="1"/>
</dbReference>
<proteinExistence type="inferred from homology"/>
<feature type="chain" id="PRO_5031589204" evidence="2">
    <location>
        <begin position="19"/>
        <end position="471"/>
    </location>
</feature>
<dbReference type="PANTHER" id="PTHR30203:SF21">
    <property type="entry name" value="OUTER MEMBRANE COMPONENT OF MULTIDRUG EFFLUX PUMP-RELATED"/>
    <property type="match status" value="1"/>
</dbReference>
<dbReference type="InterPro" id="IPR003423">
    <property type="entry name" value="OMP_efflux"/>
</dbReference>
<keyword evidence="4" id="KW-1185">Reference proteome</keyword>
<comment type="caution">
    <text evidence="3">The sequence shown here is derived from an EMBL/GenBank/DDBJ whole genome shotgun (WGS) entry which is preliminary data.</text>
</comment>
<dbReference type="PROSITE" id="PS51257">
    <property type="entry name" value="PROKAR_LIPOPROTEIN"/>
    <property type="match status" value="1"/>
</dbReference>
<keyword evidence="2 3" id="KW-0449">Lipoprotein</keyword>
<dbReference type="Pfam" id="PF02321">
    <property type="entry name" value="OEP"/>
    <property type="match status" value="2"/>
</dbReference>
<protein>
    <submittedName>
        <fullName evidence="3">NodT family efflux transporter outer membrane factor (OMF) lipoprotein</fullName>
    </submittedName>
</protein>
<dbReference type="RefSeq" id="WP_183999911.1">
    <property type="nucleotide sequence ID" value="NZ_JACIEH010000003.1"/>
</dbReference>
<comment type="similarity">
    <text evidence="1 2">Belongs to the outer membrane factor (OMF) (TC 1.B.17) family.</text>
</comment>
<dbReference type="EMBL" id="JACIEH010000003">
    <property type="protein sequence ID" value="MBB4100635.1"/>
    <property type="molecule type" value="Genomic_DNA"/>
</dbReference>
<reference evidence="3 4" key="1">
    <citation type="submission" date="2020-08" db="EMBL/GenBank/DDBJ databases">
        <title>Genomic Encyclopedia of Type Strains, Phase IV (KMG-IV): sequencing the most valuable type-strain genomes for metagenomic binning, comparative biology and taxonomic classification.</title>
        <authorList>
            <person name="Goeker M."/>
        </authorList>
    </citation>
    <scope>NUCLEOTIDE SEQUENCE [LARGE SCALE GENOMIC DNA]</scope>
    <source>
        <strain evidence="3 4">DSM 101806</strain>
    </source>
</reference>
<dbReference type="GO" id="GO:0015562">
    <property type="term" value="F:efflux transmembrane transporter activity"/>
    <property type="evidence" value="ECO:0007669"/>
    <property type="project" value="InterPro"/>
</dbReference>
<dbReference type="InterPro" id="IPR010131">
    <property type="entry name" value="MdtP/NodT-like"/>
</dbReference>
<keyword evidence="2" id="KW-0732">Signal</keyword>
<comment type="subcellular location">
    <subcellularLocation>
        <location evidence="2">Cell membrane</location>
        <topology evidence="2">Lipid-anchor</topology>
    </subcellularLocation>
</comment>
<organism evidence="3 4">
    <name type="scientific">Sphingomonas kyeonggiensis</name>
    <dbReference type="NCBI Taxonomy" id="1268553"/>
    <lineage>
        <taxon>Bacteria</taxon>
        <taxon>Pseudomonadati</taxon>
        <taxon>Pseudomonadota</taxon>
        <taxon>Alphaproteobacteria</taxon>
        <taxon>Sphingomonadales</taxon>
        <taxon>Sphingomonadaceae</taxon>
        <taxon>Sphingomonas</taxon>
    </lineage>
</organism>
<keyword evidence="2" id="KW-1134">Transmembrane beta strand</keyword>
<dbReference type="Gene3D" id="2.20.200.10">
    <property type="entry name" value="Outer membrane efflux proteins (OEP)"/>
    <property type="match status" value="1"/>
</dbReference>
<keyword evidence="2" id="KW-0472">Membrane</keyword>